<organism evidence="1 2">
    <name type="scientific">Cherax quadricarinatus</name>
    <name type="common">Australian red claw crayfish</name>
    <dbReference type="NCBI Taxonomy" id="27406"/>
    <lineage>
        <taxon>Eukaryota</taxon>
        <taxon>Metazoa</taxon>
        <taxon>Ecdysozoa</taxon>
        <taxon>Arthropoda</taxon>
        <taxon>Crustacea</taxon>
        <taxon>Multicrustacea</taxon>
        <taxon>Malacostraca</taxon>
        <taxon>Eumalacostraca</taxon>
        <taxon>Eucarida</taxon>
        <taxon>Decapoda</taxon>
        <taxon>Pleocyemata</taxon>
        <taxon>Astacidea</taxon>
        <taxon>Parastacoidea</taxon>
        <taxon>Parastacidae</taxon>
        <taxon>Cherax</taxon>
    </lineage>
</organism>
<evidence type="ECO:0000313" key="1">
    <source>
        <dbReference type="EMBL" id="KAK8743677.1"/>
    </source>
</evidence>
<protein>
    <submittedName>
        <fullName evidence="1">Uncharacterized protein</fullName>
    </submittedName>
</protein>
<dbReference type="EMBL" id="JARKIK010000024">
    <property type="protein sequence ID" value="KAK8743677.1"/>
    <property type="molecule type" value="Genomic_DNA"/>
</dbReference>
<dbReference type="AlphaFoldDB" id="A0AAW0XIK5"/>
<dbReference type="Proteomes" id="UP001445076">
    <property type="component" value="Unassembled WGS sequence"/>
</dbReference>
<proteinExistence type="predicted"/>
<keyword evidence="2" id="KW-1185">Reference proteome</keyword>
<evidence type="ECO:0000313" key="2">
    <source>
        <dbReference type="Proteomes" id="UP001445076"/>
    </source>
</evidence>
<gene>
    <name evidence="1" type="ORF">OTU49_001205</name>
</gene>
<comment type="caution">
    <text evidence="1">The sequence shown here is derived from an EMBL/GenBank/DDBJ whole genome shotgun (WGS) entry which is preliminary data.</text>
</comment>
<reference evidence="1 2" key="1">
    <citation type="journal article" date="2024" name="BMC Genomics">
        <title>Genome assembly of redclaw crayfish (Cherax quadricarinatus) provides insights into its immune adaptation and hypoxia tolerance.</title>
        <authorList>
            <person name="Liu Z."/>
            <person name="Zheng J."/>
            <person name="Li H."/>
            <person name="Fang K."/>
            <person name="Wang S."/>
            <person name="He J."/>
            <person name="Zhou D."/>
            <person name="Weng S."/>
            <person name="Chi M."/>
            <person name="Gu Z."/>
            <person name="He J."/>
            <person name="Li F."/>
            <person name="Wang M."/>
        </authorList>
    </citation>
    <scope>NUCLEOTIDE SEQUENCE [LARGE SCALE GENOMIC DNA]</scope>
    <source>
        <strain evidence="1">ZL_2023a</strain>
    </source>
</reference>
<name>A0AAW0XIK5_CHEQU</name>
<sequence>MYIKFQTISESNFKHKHNVASITEHHSIYTKIAAKAQIEKVEVSKFKNLLLQQRNVLQNYRVMLLFNKLIEWNNKQSVLTSISEVHKDFSHPFLIVCSTIKLH</sequence>
<accession>A0AAW0XIK5</accession>